<dbReference type="InterPro" id="IPR036513">
    <property type="entry name" value="STAS_dom_sf"/>
</dbReference>
<dbReference type="Pfam" id="PF01740">
    <property type="entry name" value="STAS"/>
    <property type="match status" value="1"/>
</dbReference>
<dbReference type="InterPro" id="IPR003658">
    <property type="entry name" value="Anti-sigma_ant"/>
</dbReference>
<evidence type="ECO:0000256" key="2">
    <source>
        <dbReference type="RuleBase" id="RU003749"/>
    </source>
</evidence>
<dbReference type="OrthoDB" id="514124at2"/>
<dbReference type="InterPro" id="IPR002645">
    <property type="entry name" value="STAS_dom"/>
</dbReference>
<dbReference type="STRING" id="1781255.BH720_25080"/>
<dbReference type="GO" id="GO:0043856">
    <property type="term" value="F:anti-sigma factor antagonist activity"/>
    <property type="evidence" value="ECO:0007669"/>
    <property type="project" value="InterPro"/>
</dbReference>
<dbReference type="SUPFAM" id="SSF52091">
    <property type="entry name" value="SpoIIaa-like"/>
    <property type="match status" value="1"/>
</dbReference>
<comment type="caution">
    <text evidence="4">The sequence shown here is derived from an EMBL/GenBank/DDBJ whole genome shotgun (WGS) entry which is preliminary data.</text>
</comment>
<dbReference type="Gene3D" id="3.30.750.24">
    <property type="entry name" value="STAS domain"/>
    <property type="match status" value="1"/>
</dbReference>
<gene>
    <name evidence="4" type="ORF">BH720_25080</name>
</gene>
<dbReference type="PANTHER" id="PTHR33495">
    <property type="entry name" value="ANTI-SIGMA FACTOR ANTAGONIST TM_1081-RELATED-RELATED"/>
    <property type="match status" value="1"/>
</dbReference>
<dbReference type="AlphaFoldDB" id="A0A1E5QCQ9"/>
<sequence length="114" mass="12277">MQTLLAFSEYTTIQPQGHINAANALELQQQLTSAVSAQTAACVLVDLSQVESLDSAGLMALVSALSLAQRQGQRFTLCSVSPSLRIIFELTQLDRVFEIFENSEAFAASLKQAA</sequence>
<evidence type="ECO:0000313" key="4">
    <source>
        <dbReference type="EMBL" id="OEJ72446.1"/>
    </source>
</evidence>
<feature type="domain" description="STAS" evidence="3">
    <location>
        <begin position="13"/>
        <end position="114"/>
    </location>
</feature>
<name>A0A1E5QCQ9_9CYAN</name>
<dbReference type="EMBL" id="MJGC01000132">
    <property type="protein sequence ID" value="OEJ72446.1"/>
    <property type="molecule type" value="Genomic_DNA"/>
</dbReference>
<evidence type="ECO:0000259" key="3">
    <source>
        <dbReference type="PROSITE" id="PS50801"/>
    </source>
</evidence>
<comment type="similarity">
    <text evidence="1 2">Belongs to the anti-sigma-factor antagonist family.</text>
</comment>
<dbReference type="NCBIfam" id="TIGR00377">
    <property type="entry name" value="ant_ant_sig"/>
    <property type="match status" value="1"/>
</dbReference>
<protein>
    <recommendedName>
        <fullName evidence="2">Anti-sigma factor antagonist</fullName>
    </recommendedName>
</protein>
<reference evidence="4" key="1">
    <citation type="submission" date="2016-09" db="EMBL/GenBank/DDBJ databases">
        <title>Draft genome of thermotolerant cyanobacterium Desertifilum sp. strain IPPAS B-1220.</title>
        <authorList>
            <person name="Sinetova M.A."/>
            <person name="Bolakhan K."/>
            <person name="Zayadan B.K."/>
            <person name="Mironov K.S."/>
            <person name="Ustinova V."/>
            <person name="Kupriyanova E.V."/>
            <person name="Sidorov R.A."/>
            <person name="Skrypnik A.N."/>
            <person name="Gogoleva N.E."/>
            <person name="Gogolev Y.V."/>
            <person name="Los D.A."/>
        </authorList>
    </citation>
    <scope>NUCLEOTIDE SEQUENCE [LARGE SCALE GENOMIC DNA]</scope>
    <source>
        <strain evidence="4">IPPAS B-1220</strain>
    </source>
</reference>
<evidence type="ECO:0000256" key="1">
    <source>
        <dbReference type="ARBA" id="ARBA00009013"/>
    </source>
</evidence>
<dbReference type="PANTHER" id="PTHR33495:SF2">
    <property type="entry name" value="ANTI-SIGMA FACTOR ANTAGONIST TM_1081-RELATED"/>
    <property type="match status" value="1"/>
</dbReference>
<accession>A0A1E5QCQ9</accession>
<organism evidence="4">
    <name type="scientific">Desertifilum tharense IPPAS B-1220</name>
    <dbReference type="NCBI Taxonomy" id="1781255"/>
    <lineage>
        <taxon>Bacteria</taxon>
        <taxon>Bacillati</taxon>
        <taxon>Cyanobacteriota</taxon>
        <taxon>Cyanophyceae</taxon>
        <taxon>Desertifilales</taxon>
        <taxon>Desertifilaceae</taxon>
        <taxon>Desertifilum</taxon>
    </lineage>
</organism>
<dbReference type="PROSITE" id="PS50801">
    <property type="entry name" value="STAS"/>
    <property type="match status" value="1"/>
</dbReference>
<dbReference type="CDD" id="cd07043">
    <property type="entry name" value="STAS_anti-anti-sigma_factors"/>
    <property type="match status" value="1"/>
</dbReference>
<dbReference type="RefSeq" id="WP_069970053.1">
    <property type="nucleotide sequence ID" value="NZ_CM124774.1"/>
</dbReference>
<proteinExistence type="inferred from homology"/>